<organism evidence="2 3">
    <name type="scientific">Ramazzottius varieornatus</name>
    <name type="common">Water bear</name>
    <name type="synonym">Tardigrade</name>
    <dbReference type="NCBI Taxonomy" id="947166"/>
    <lineage>
        <taxon>Eukaryota</taxon>
        <taxon>Metazoa</taxon>
        <taxon>Ecdysozoa</taxon>
        <taxon>Tardigrada</taxon>
        <taxon>Eutardigrada</taxon>
        <taxon>Parachela</taxon>
        <taxon>Hypsibioidea</taxon>
        <taxon>Ramazzottiidae</taxon>
        <taxon>Ramazzottius</taxon>
    </lineage>
</organism>
<evidence type="ECO:0000313" key="3">
    <source>
        <dbReference type="Proteomes" id="UP000186922"/>
    </source>
</evidence>
<comment type="caution">
    <text evidence="2">The sequence shown here is derived from an EMBL/GenBank/DDBJ whole genome shotgun (WGS) entry which is preliminary data.</text>
</comment>
<dbReference type="Proteomes" id="UP000186922">
    <property type="component" value="Unassembled WGS sequence"/>
</dbReference>
<proteinExistence type="predicted"/>
<accession>A0A1D1W2M1</accession>
<keyword evidence="3" id="KW-1185">Reference proteome</keyword>
<feature type="region of interest" description="Disordered" evidence="1">
    <location>
        <begin position="93"/>
        <end position="117"/>
    </location>
</feature>
<protein>
    <submittedName>
        <fullName evidence="2">Uncharacterized protein</fullName>
    </submittedName>
</protein>
<dbReference type="AlphaFoldDB" id="A0A1D1W2M1"/>
<evidence type="ECO:0000313" key="2">
    <source>
        <dbReference type="EMBL" id="GAV07785.1"/>
    </source>
</evidence>
<reference evidence="2 3" key="1">
    <citation type="journal article" date="2016" name="Nat. Commun.">
        <title>Extremotolerant tardigrade genome and improved radiotolerance of human cultured cells by tardigrade-unique protein.</title>
        <authorList>
            <person name="Hashimoto T."/>
            <person name="Horikawa D.D."/>
            <person name="Saito Y."/>
            <person name="Kuwahara H."/>
            <person name="Kozuka-Hata H."/>
            <person name="Shin-I T."/>
            <person name="Minakuchi Y."/>
            <person name="Ohishi K."/>
            <person name="Motoyama A."/>
            <person name="Aizu T."/>
            <person name="Enomoto A."/>
            <person name="Kondo K."/>
            <person name="Tanaka S."/>
            <person name="Hara Y."/>
            <person name="Koshikawa S."/>
            <person name="Sagara H."/>
            <person name="Miura T."/>
            <person name="Yokobori S."/>
            <person name="Miyagawa K."/>
            <person name="Suzuki Y."/>
            <person name="Kubo T."/>
            <person name="Oyama M."/>
            <person name="Kohara Y."/>
            <person name="Fujiyama A."/>
            <person name="Arakawa K."/>
            <person name="Katayama T."/>
            <person name="Toyoda A."/>
            <person name="Kunieda T."/>
        </authorList>
    </citation>
    <scope>NUCLEOTIDE SEQUENCE [LARGE SCALE GENOMIC DNA]</scope>
    <source>
        <strain evidence="2 3">YOKOZUNA-1</strain>
    </source>
</reference>
<dbReference type="EMBL" id="BDGG01000016">
    <property type="protein sequence ID" value="GAV07785.1"/>
    <property type="molecule type" value="Genomic_DNA"/>
</dbReference>
<name>A0A1D1W2M1_RAMVA</name>
<feature type="region of interest" description="Disordered" evidence="1">
    <location>
        <begin position="158"/>
        <end position="199"/>
    </location>
</feature>
<sequence length="199" mass="21957">MKATTTIKPCQPSETSWRLLQQCLRRPTSDCAFYTTITRDFCIPVLREAALATGTSIAVGRSFFPARRTLLRCERWTRKLAGFLRGRDQEELSDGSLYTDGGTEGNPEADGRPDVADGQKLCSTKYMHSFKRINNIRPSASKAMTRIPTPRQCGISIRSTMDDLDGRVLPKPTMVQGHATQSSKSGGGRGPQNHSLLAH</sequence>
<evidence type="ECO:0000256" key="1">
    <source>
        <dbReference type="SAM" id="MobiDB-lite"/>
    </source>
</evidence>
<gene>
    <name evidence="2" type="primary">RvY_17586-1</name>
    <name evidence="2" type="synonym">RvY_17586.1</name>
    <name evidence="2" type="ORF">RvY_17586</name>
</gene>